<name>A0ACC4BG62_POPAL</name>
<reference evidence="1 2" key="1">
    <citation type="journal article" date="2024" name="Plant Biotechnol. J.">
        <title>Genome and CRISPR/Cas9 system of a widespread forest tree (Populus alba) in the world.</title>
        <authorList>
            <person name="Liu Y.J."/>
            <person name="Jiang P.F."/>
            <person name="Han X.M."/>
            <person name="Li X.Y."/>
            <person name="Wang H.M."/>
            <person name="Wang Y.J."/>
            <person name="Wang X.X."/>
            <person name="Zeng Q.Y."/>
        </authorList>
    </citation>
    <scope>NUCLEOTIDE SEQUENCE [LARGE SCALE GENOMIC DNA]</scope>
    <source>
        <strain evidence="2">cv. PAL-ZL1</strain>
    </source>
</reference>
<evidence type="ECO:0000313" key="1">
    <source>
        <dbReference type="EMBL" id="KAL3577351.1"/>
    </source>
</evidence>
<proteinExistence type="predicted"/>
<organism evidence="1 2">
    <name type="scientific">Populus alba</name>
    <name type="common">White poplar</name>
    <dbReference type="NCBI Taxonomy" id="43335"/>
    <lineage>
        <taxon>Eukaryota</taxon>
        <taxon>Viridiplantae</taxon>
        <taxon>Streptophyta</taxon>
        <taxon>Embryophyta</taxon>
        <taxon>Tracheophyta</taxon>
        <taxon>Spermatophyta</taxon>
        <taxon>Magnoliopsida</taxon>
        <taxon>eudicotyledons</taxon>
        <taxon>Gunneridae</taxon>
        <taxon>Pentapetalae</taxon>
        <taxon>rosids</taxon>
        <taxon>fabids</taxon>
        <taxon>Malpighiales</taxon>
        <taxon>Salicaceae</taxon>
        <taxon>Saliceae</taxon>
        <taxon>Populus</taxon>
    </lineage>
</organism>
<sequence>MDNYQGDLTDILRASTGGALGQSDVPVSNWEFPSDPMNILASSSIMGDSRMNAFGDPFCNMRDPLLHELNVAASSYFSSRSSADHMLSTTSVDQDHTSNNFVGANSATAGSCSNILAHQKVFEDHEMHKAAAAAATSARRNIFSRIQISPTNPIKLPVSPCNSPVIAACSSPTGFRPSAMVSSDVINVNNSKGCLIDNTGSVQISSPRNLGIKRRKSQAKKVVCIPAPAAANSRSSGEVVPSDLWAWRKYGQKPIKGSPYPSASIDECRNALAGSTRSQPTKSNAASKSSTGAQAQKTANTKEDQKESSNDTSSPTDIIGGSSTASASVKEESDDIEKQMEMDDNEFSEGFSQSYRPSMPGQSDQDFFAELGEIDTDPLDLFFTKGINGEEKKESKALDPFSIFDWSEDTYEHFNGEAKRGPKEPRIPLGILVDGTESCGTEGHVIATCRNPNGATGLVDLKNKFAERLNIMPLDLTIESTIEASAKFIREKYGSLNLLINASGILSIPNVLQPETTLSKVERSSLMLAYEVNAVGPILAIKHMWPLLKAGGGFGTERDVAVVANLSARVGSIGDNHLGGWHSYRSSKAALNQLTKTVSVEFARKRDPIICILLHPGTVDTDLSKPFQRNVPDGKLFTKEFSVQQLLSIINNAKSHDNGKFFAWDGQEIPCISFDVSNKWTIVAVIGLGL</sequence>
<dbReference type="Proteomes" id="UP000309997">
    <property type="component" value="Unassembled WGS sequence"/>
</dbReference>
<evidence type="ECO:0000313" key="2">
    <source>
        <dbReference type="Proteomes" id="UP000309997"/>
    </source>
</evidence>
<accession>A0ACC4BG62</accession>
<gene>
    <name evidence="1" type="ORF">D5086_022634</name>
</gene>
<dbReference type="EMBL" id="RCHU02000011">
    <property type="protein sequence ID" value="KAL3577351.1"/>
    <property type="molecule type" value="Genomic_DNA"/>
</dbReference>
<protein>
    <submittedName>
        <fullName evidence="1">Uncharacterized protein</fullName>
    </submittedName>
</protein>
<keyword evidence="2" id="KW-1185">Reference proteome</keyword>
<comment type="caution">
    <text evidence="1">The sequence shown here is derived from an EMBL/GenBank/DDBJ whole genome shotgun (WGS) entry which is preliminary data.</text>
</comment>